<evidence type="ECO:0000313" key="2">
    <source>
        <dbReference type="EMBL" id="PLW55516.1"/>
    </source>
</evidence>
<dbReference type="AlphaFoldDB" id="A0A2N5VZV4"/>
<protein>
    <submittedName>
        <fullName evidence="2">Uncharacterized protein</fullName>
    </submittedName>
</protein>
<accession>A0A2N5VZV4</accession>
<gene>
    <name evidence="2" type="ORF">PCANC_02074</name>
</gene>
<evidence type="ECO:0000313" key="3">
    <source>
        <dbReference type="Proteomes" id="UP000235388"/>
    </source>
</evidence>
<reference evidence="2 3" key="1">
    <citation type="submission" date="2017-11" db="EMBL/GenBank/DDBJ databases">
        <title>De novo assembly and phasing of dikaryotic genomes from two isolates of Puccinia coronata f. sp. avenae, the causal agent of oat crown rust.</title>
        <authorList>
            <person name="Miller M.E."/>
            <person name="Zhang Y."/>
            <person name="Omidvar V."/>
            <person name="Sperschneider J."/>
            <person name="Schwessinger B."/>
            <person name="Raley C."/>
            <person name="Palmer J.M."/>
            <person name="Garnica D."/>
            <person name="Upadhyaya N."/>
            <person name="Rathjen J."/>
            <person name="Taylor J.M."/>
            <person name="Park R.F."/>
            <person name="Dodds P.N."/>
            <person name="Hirsch C.D."/>
            <person name="Kianian S.F."/>
            <person name="Figueroa M."/>
        </authorList>
    </citation>
    <scope>NUCLEOTIDE SEQUENCE [LARGE SCALE GENOMIC DNA]</scope>
    <source>
        <strain evidence="2">12NC29</strain>
    </source>
</reference>
<organism evidence="2 3">
    <name type="scientific">Puccinia coronata f. sp. avenae</name>
    <dbReference type="NCBI Taxonomy" id="200324"/>
    <lineage>
        <taxon>Eukaryota</taxon>
        <taxon>Fungi</taxon>
        <taxon>Dikarya</taxon>
        <taxon>Basidiomycota</taxon>
        <taxon>Pucciniomycotina</taxon>
        <taxon>Pucciniomycetes</taxon>
        <taxon>Pucciniales</taxon>
        <taxon>Pucciniaceae</taxon>
        <taxon>Puccinia</taxon>
    </lineage>
</organism>
<dbReference type="EMBL" id="PGCJ01000031">
    <property type="protein sequence ID" value="PLW55516.1"/>
    <property type="molecule type" value="Genomic_DNA"/>
</dbReference>
<comment type="caution">
    <text evidence="2">The sequence shown here is derived from an EMBL/GenBank/DDBJ whole genome shotgun (WGS) entry which is preliminary data.</text>
</comment>
<sequence length="90" mass="9669">MQSKYEPEEDGLRGAGAWSATAPLCALIGQTGRATELIKVQLARDGPGPWRGPRGPGPPSQRDLRLISRRAPTAPTSCDECVKTSGLLWR</sequence>
<keyword evidence="3" id="KW-1185">Reference proteome</keyword>
<feature type="region of interest" description="Disordered" evidence="1">
    <location>
        <begin position="44"/>
        <end position="63"/>
    </location>
</feature>
<proteinExistence type="predicted"/>
<name>A0A2N5VZV4_9BASI</name>
<evidence type="ECO:0000256" key="1">
    <source>
        <dbReference type="SAM" id="MobiDB-lite"/>
    </source>
</evidence>
<dbReference type="Proteomes" id="UP000235388">
    <property type="component" value="Unassembled WGS sequence"/>
</dbReference>